<dbReference type="EMBL" id="CM037160">
    <property type="protein sequence ID" value="KAH7841015.1"/>
    <property type="molecule type" value="Genomic_DNA"/>
</dbReference>
<comment type="caution">
    <text evidence="1">The sequence shown here is derived from an EMBL/GenBank/DDBJ whole genome shotgun (WGS) entry which is preliminary data.</text>
</comment>
<proteinExistence type="predicted"/>
<dbReference type="Proteomes" id="UP000828048">
    <property type="component" value="Chromosome 10"/>
</dbReference>
<organism evidence="1 2">
    <name type="scientific">Vaccinium darrowii</name>
    <dbReference type="NCBI Taxonomy" id="229202"/>
    <lineage>
        <taxon>Eukaryota</taxon>
        <taxon>Viridiplantae</taxon>
        <taxon>Streptophyta</taxon>
        <taxon>Embryophyta</taxon>
        <taxon>Tracheophyta</taxon>
        <taxon>Spermatophyta</taxon>
        <taxon>Magnoliopsida</taxon>
        <taxon>eudicotyledons</taxon>
        <taxon>Gunneridae</taxon>
        <taxon>Pentapetalae</taxon>
        <taxon>asterids</taxon>
        <taxon>Ericales</taxon>
        <taxon>Ericaceae</taxon>
        <taxon>Vaccinioideae</taxon>
        <taxon>Vaccinieae</taxon>
        <taxon>Vaccinium</taxon>
    </lineage>
</organism>
<sequence>MGAEGPTKYVLEKLNETKRVFGAENWTNYALEKLSETERDMGVGEWIKYVVEKLMEFLVVLENFGKIIIAVAFVVTLFRWCCSGKVGKMMVAPGTGRAFKIPRSSFEANPRLYFCGLRRK</sequence>
<reference evidence="1 2" key="1">
    <citation type="journal article" date="2021" name="Hortic Res">
        <title>High-quality reference genome and annotation aids understanding of berry development for evergreen blueberry (Vaccinium darrowii).</title>
        <authorList>
            <person name="Yu J."/>
            <person name="Hulse-Kemp A.M."/>
            <person name="Babiker E."/>
            <person name="Staton M."/>
        </authorList>
    </citation>
    <scope>NUCLEOTIDE SEQUENCE [LARGE SCALE GENOMIC DNA]</scope>
    <source>
        <strain evidence="2">cv. NJ 8807/NJ 8810</strain>
        <tissue evidence="1">Young leaf</tissue>
    </source>
</reference>
<evidence type="ECO:0000313" key="1">
    <source>
        <dbReference type="EMBL" id="KAH7841015.1"/>
    </source>
</evidence>
<evidence type="ECO:0000313" key="2">
    <source>
        <dbReference type="Proteomes" id="UP000828048"/>
    </source>
</evidence>
<name>A0ACB7XK05_9ERIC</name>
<keyword evidence="2" id="KW-1185">Reference proteome</keyword>
<accession>A0ACB7XK05</accession>
<gene>
    <name evidence="1" type="ORF">Vadar_024524</name>
</gene>
<protein>
    <submittedName>
        <fullName evidence="1">Uncharacterized protein</fullName>
    </submittedName>
</protein>